<name>E9DIE0_COCPS</name>
<dbReference type="Proteomes" id="UP000002497">
    <property type="component" value="Unassembled WGS sequence"/>
</dbReference>
<organism evidence="2">
    <name type="scientific">Coccidioides posadasii (strain RMSCC 757 / Silveira)</name>
    <name type="common">Valley fever fungus</name>
    <dbReference type="NCBI Taxonomy" id="443226"/>
    <lineage>
        <taxon>Eukaryota</taxon>
        <taxon>Fungi</taxon>
        <taxon>Dikarya</taxon>
        <taxon>Ascomycota</taxon>
        <taxon>Pezizomycotina</taxon>
        <taxon>Eurotiomycetes</taxon>
        <taxon>Eurotiomycetidae</taxon>
        <taxon>Onygenales</taxon>
        <taxon>Onygenaceae</taxon>
        <taxon>Coccidioides</taxon>
    </lineage>
</organism>
<reference evidence="2" key="1">
    <citation type="journal article" date="2010" name="Genome Res.">
        <title>Population genomic sequencing of Coccidioides fungi reveals recent hybridization and transposon control.</title>
        <authorList>
            <person name="Neafsey D.E."/>
            <person name="Barker B.M."/>
            <person name="Sharpton T.J."/>
            <person name="Stajich J.E."/>
            <person name="Park D.J."/>
            <person name="Whiston E."/>
            <person name="Hung C.-Y."/>
            <person name="McMahan C."/>
            <person name="White J."/>
            <person name="Sykes S."/>
            <person name="Heiman D."/>
            <person name="Young S."/>
            <person name="Zeng Q."/>
            <person name="Abouelleil A."/>
            <person name="Aftuck L."/>
            <person name="Bessette D."/>
            <person name="Brown A."/>
            <person name="FitzGerald M."/>
            <person name="Lui A."/>
            <person name="Macdonald J.P."/>
            <person name="Priest M."/>
            <person name="Orbach M.J."/>
            <person name="Galgiani J.N."/>
            <person name="Kirkland T.N."/>
            <person name="Cole G.T."/>
            <person name="Birren B.W."/>
            <person name="Henn M.R."/>
            <person name="Taylor J.W."/>
            <person name="Rounsley S.D."/>
        </authorList>
    </citation>
    <scope>NUCLEOTIDE SEQUENCE [LARGE SCALE GENOMIC DNA]</scope>
    <source>
        <strain evidence="2">RMSCC 757 / Silveira</strain>
    </source>
</reference>
<proteinExistence type="predicted"/>
<sequence length="84" mass="9490">MRRFIPQSSENLPTLYSLSRIKYKNLFTALRMGYIGSNFSRGHCAIDICLVSSNRPVGIFDFVKLSFNRSLIPEKRSCLGQTAG</sequence>
<dbReference type="VEuPathDB" id="FungiDB:CPSG_09589"/>
<gene>
    <name evidence="1" type="ORF">CPSG_09589</name>
</gene>
<reference evidence="2" key="2">
    <citation type="submission" date="2010-03" db="EMBL/GenBank/DDBJ databases">
        <title>The genome sequence of Coccidioides posadasii strain Silveira.</title>
        <authorList>
            <consortium name="The Broad Institute Genome Sequencing Center for Infectious Disease"/>
            <person name="Neafsey D."/>
            <person name="Orbach M."/>
            <person name="Henn M.R."/>
            <person name="Cole G.T."/>
            <person name="Galgiani J."/>
            <person name="Gardner M.J."/>
            <person name="Kirkland T.N."/>
            <person name="Taylor J.W."/>
            <person name="Young S.K."/>
            <person name="Zeng Q."/>
            <person name="Koehrsen M."/>
            <person name="Alvarado L."/>
            <person name="Berlin A."/>
            <person name="Borenstein D."/>
            <person name="Chapman S.B."/>
            <person name="Chen Z."/>
            <person name="Engels R."/>
            <person name="Freedman E."/>
            <person name="Gellesch M."/>
            <person name="Goldberg J."/>
            <person name="Griggs A."/>
            <person name="Gujja S."/>
            <person name="Heilman E."/>
            <person name="Heiman D."/>
            <person name="Howarth C."/>
            <person name="Jen D."/>
            <person name="Larson L."/>
            <person name="Mehta T."/>
            <person name="Neiman D."/>
            <person name="Park D."/>
            <person name="Pearson M."/>
            <person name="Richards J."/>
            <person name="Roberts A."/>
            <person name="Saif S."/>
            <person name="Shea T."/>
            <person name="Shenoy N."/>
            <person name="Sisk P."/>
            <person name="Stolte C."/>
            <person name="Sykes S."/>
            <person name="Walk T."/>
            <person name="White J."/>
            <person name="Yandava C."/>
            <person name="Haas B."/>
            <person name="Nusbaum C."/>
            <person name="Birren B."/>
        </authorList>
    </citation>
    <scope>NUCLEOTIDE SEQUENCE [LARGE SCALE GENOMIC DNA]</scope>
    <source>
        <strain evidence="2">RMSCC 757 / Silveira</strain>
    </source>
</reference>
<protein>
    <submittedName>
        <fullName evidence="1">Uncharacterized protein</fullName>
    </submittedName>
</protein>
<evidence type="ECO:0000313" key="2">
    <source>
        <dbReference type="Proteomes" id="UP000002497"/>
    </source>
</evidence>
<dbReference type="AlphaFoldDB" id="E9DIE0"/>
<accession>E9DIE0</accession>
<evidence type="ECO:0000313" key="1">
    <source>
        <dbReference type="EMBL" id="EFW13936.1"/>
    </source>
</evidence>
<dbReference type="HOGENOM" id="CLU_2527296_0_0_1"/>
<keyword evidence="2" id="KW-1185">Reference proteome</keyword>
<dbReference type="EMBL" id="GL636510">
    <property type="protein sequence ID" value="EFW13936.1"/>
    <property type="molecule type" value="Genomic_DNA"/>
</dbReference>